<dbReference type="RefSeq" id="WP_377465821.1">
    <property type="nucleotide sequence ID" value="NZ_JBHUOP010000002.1"/>
</dbReference>
<evidence type="ECO:0000256" key="2">
    <source>
        <dbReference type="ARBA" id="ARBA00023125"/>
    </source>
</evidence>
<protein>
    <submittedName>
        <fullName evidence="5">LacI family DNA-binding transcriptional regulator</fullName>
    </submittedName>
</protein>
<dbReference type="SUPFAM" id="SSF47413">
    <property type="entry name" value="lambda repressor-like DNA-binding domains"/>
    <property type="match status" value="1"/>
</dbReference>
<feature type="domain" description="HTH lacI-type" evidence="4">
    <location>
        <begin position="11"/>
        <end position="65"/>
    </location>
</feature>
<dbReference type="PROSITE" id="PS50932">
    <property type="entry name" value="HTH_LACI_2"/>
    <property type="match status" value="1"/>
</dbReference>
<comment type="caution">
    <text evidence="5">The sequence shown here is derived from an EMBL/GenBank/DDBJ whole genome shotgun (WGS) entry which is preliminary data.</text>
</comment>
<dbReference type="Gene3D" id="3.40.50.2300">
    <property type="match status" value="2"/>
</dbReference>
<dbReference type="Proteomes" id="UP001597391">
    <property type="component" value="Unassembled WGS sequence"/>
</dbReference>
<evidence type="ECO:0000256" key="1">
    <source>
        <dbReference type="ARBA" id="ARBA00023015"/>
    </source>
</evidence>
<dbReference type="PANTHER" id="PTHR30146">
    <property type="entry name" value="LACI-RELATED TRANSCRIPTIONAL REPRESSOR"/>
    <property type="match status" value="1"/>
</dbReference>
<dbReference type="InterPro" id="IPR010982">
    <property type="entry name" value="Lambda_DNA-bd_dom_sf"/>
</dbReference>
<keyword evidence="6" id="KW-1185">Reference proteome</keyword>
<reference evidence="6" key="1">
    <citation type="journal article" date="2019" name="Int. J. Syst. Evol. Microbiol.">
        <title>The Global Catalogue of Microorganisms (GCM) 10K type strain sequencing project: providing services to taxonomists for standard genome sequencing and annotation.</title>
        <authorList>
            <consortium name="The Broad Institute Genomics Platform"/>
            <consortium name="The Broad Institute Genome Sequencing Center for Infectious Disease"/>
            <person name="Wu L."/>
            <person name="Ma J."/>
        </authorList>
    </citation>
    <scope>NUCLEOTIDE SEQUENCE [LARGE SCALE GENOMIC DNA]</scope>
    <source>
        <strain evidence="6">KCTC 33576</strain>
    </source>
</reference>
<dbReference type="CDD" id="cd01574">
    <property type="entry name" value="PBP1_LacI"/>
    <property type="match status" value="1"/>
</dbReference>
<sequence>MQRSTTRTRGPSIQDVARLAGVSAQTVSRVSTGSQPVKEDTRERVINAMEKLGYTPNRAARALRNGKFHSIGVISQRFERTGETLTIASITDALEERGYSISLFQAHQPQSSERLNDPKKLLNQTVDGLIIVHAGDSVHRGLSVPRALPVAVSDSRLRGEYPSVLSTQVQGSIDAVEHLLSLGHRTVHHIAGHPKSHPAADRKDTWYNHLLSLGIRPPTPWQGDWTAQSGYQAGQEIARDPDITAVYCANDEMAFGLIRALHEHGRRVPEDVSIVGFDAISLSEFSAPPLTTIKQDFPKMGRELVRIVLEQIESGKPAPPTNLPIPTELIVRGSTAPPRQR</sequence>
<keyword evidence="3" id="KW-0804">Transcription</keyword>
<dbReference type="SMART" id="SM00354">
    <property type="entry name" value="HTH_LACI"/>
    <property type="match status" value="1"/>
</dbReference>
<evidence type="ECO:0000313" key="5">
    <source>
        <dbReference type="EMBL" id="MFD2840133.1"/>
    </source>
</evidence>
<evidence type="ECO:0000313" key="6">
    <source>
        <dbReference type="Proteomes" id="UP001597391"/>
    </source>
</evidence>
<dbReference type="Pfam" id="PF13377">
    <property type="entry name" value="Peripla_BP_3"/>
    <property type="match status" value="1"/>
</dbReference>
<dbReference type="InterPro" id="IPR028082">
    <property type="entry name" value="Peripla_BP_I"/>
</dbReference>
<dbReference type="PANTHER" id="PTHR30146:SF153">
    <property type="entry name" value="LACTOSE OPERON REPRESSOR"/>
    <property type="match status" value="1"/>
</dbReference>
<keyword evidence="2 5" id="KW-0238">DNA-binding</keyword>
<dbReference type="CDD" id="cd01392">
    <property type="entry name" value="HTH_LacI"/>
    <property type="match status" value="1"/>
</dbReference>
<accession>A0ABW5XH25</accession>
<dbReference type="Pfam" id="PF00356">
    <property type="entry name" value="LacI"/>
    <property type="match status" value="1"/>
</dbReference>
<name>A0ABW5XH25_9MICO</name>
<dbReference type="Gene3D" id="1.10.260.40">
    <property type="entry name" value="lambda repressor-like DNA-binding domains"/>
    <property type="match status" value="1"/>
</dbReference>
<dbReference type="InterPro" id="IPR046335">
    <property type="entry name" value="LacI/GalR-like_sensor"/>
</dbReference>
<dbReference type="InterPro" id="IPR000843">
    <property type="entry name" value="HTH_LacI"/>
</dbReference>
<dbReference type="GO" id="GO:0003677">
    <property type="term" value="F:DNA binding"/>
    <property type="evidence" value="ECO:0007669"/>
    <property type="project" value="UniProtKB-KW"/>
</dbReference>
<dbReference type="EMBL" id="JBHUOP010000002">
    <property type="protein sequence ID" value="MFD2840133.1"/>
    <property type="molecule type" value="Genomic_DNA"/>
</dbReference>
<organism evidence="5 6">
    <name type="scientific">Populibacterium corticicola</name>
    <dbReference type="NCBI Taxonomy" id="1812826"/>
    <lineage>
        <taxon>Bacteria</taxon>
        <taxon>Bacillati</taxon>
        <taxon>Actinomycetota</taxon>
        <taxon>Actinomycetes</taxon>
        <taxon>Micrococcales</taxon>
        <taxon>Jonesiaceae</taxon>
        <taxon>Populibacterium</taxon>
    </lineage>
</organism>
<dbReference type="SUPFAM" id="SSF53822">
    <property type="entry name" value="Periplasmic binding protein-like I"/>
    <property type="match status" value="1"/>
</dbReference>
<keyword evidence="1" id="KW-0805">Transcription regulation</keyword>
<proteinExistence type="predicted"/>
<gene>
    <name evidence="5" type="ORF">ACFSYH_06070</name>
</gene>
<evidence type="ECO:0000256" key="3">
    <source>
        <dbReference type="ARBA" id="ARBA00023163"/>
    </source>
</evidence>
<evidence type="ECO:0000259" key="4">
    <source>
        <dbReference type="PROSITE" id="PS50932"/>
    </source>
</evidence>